<feature type="domain" description="DUF2345" evidence="3">
    <location>
        <begin position="613"/>
        <end position="748"/>
    </location>
</feature>
<evidence type="ECO:0000259" key="3">
    <source>
        <dbReference type="Pfam" id="PF10106"/>
    </source>
</evidence>
<feature type="domain" description="Putative type VI secretion system Rhs element associated Vgr" evidence="4">
    <location>
        <begin position="493"/>
        <end position="594"/>
    </location>
</feature>
<dbReference type="EMBL" id="JARDRS010000004">
    <property type="protein sequence ID" value="MDS0018922.1"/>
    <property type="molecule type" value="Genomic_DNA"/>
</dbReference>
<comment type="caution">
    <text evidence="5">The sequence shown here is derived from an EMBL/GenBank/DDBJ whole genome shotgun (WGS) entry which is preliminary data.</text>
</comment>
<dbReference type="Pfam" id="PF10106">
    <property type="entry name" value="DUF2345"/>
    <property type="match status" value="1"/>
</dbReference>
<dbReference type="Proteomes" id="UP001182277">
    <property type="component" value="Unassembled WGS sequence"/>
</dbReference>
<dbReference type="RefSeq" id="WP_310851441.1">
    <property type="nucleotide sequence ID" value="NZ_JARDRS010000004.1"/>
</dbReference>
<comment type="similarity">
    <text evidence="1">Belongs to the VgrG protein family.</text>
</comment>
<dbReference type="Gene3D" id="2.40.50.230">
    <property type="entry name" value="Gp5 N-terminal domain"/>
    <property type="match status" value="1"/>
</dbReference>
<dbReference type="Pfam" id="PF05954">
    <property type="entry name" value="Phage_GPD"/>
    <property type="match status" value="1"/>
</dbReference>
<proteinExistence type="inferred from homology"/>
<evidence type="ECO:0000259" key="2">
    <source>
        <dbReference type="Pfam" id="PF04717"/>
    </source>
</evidence>
<accession>A0AAE4E626</accession>
<dbReference type="Gene3D" id="2.30.110.50">
    <property type="match status" value="2"/>
</dbReference>
<gene>
    <name evidence="5" type="primary">vgrG</name>
    <name evidence="5" type="ORF">PTZ61_09480</name>
</gene>
<dbReference type="InterPro" id="IPR017847">
    <property type="entry name" value="T6SS_RhsGE_Vgr_subset"/>
</dbReference>
<name>A0AAE4E626_9ENTR</name>
<evidence type="ECO:0000313" key="6">
    <source>
        <dbReference type="Proteomes" id="UP001182277"/>
    </source>
</evidence>
<protein>
    <submittedName>
        <fullName evidence="5">Type VI secretion system tip protein VgrG</fullName>
    </submittedName>
</protein>
<dbReference type="NCBIfam" id="TIGR03361">
    <property type="entry name" value="VI_Rhs_Vgr"/>
    <property type="match status" value="1"/>
</dbReference>
<evidence type="ECO:0000259" key="4">
    <source>
        <dbReference type="Pfam" id="PF13296"/>
    </source>
</evidence>
<dbReference type="InterPro" id="IPR006533">
    <property type="entry name" value="T6SS_Vgr_RhsGE"/>
</dbReference>
<dbReference type="AlphaFoldDB" id="A0AAE4E626"/>
<dbReference type="Pfam" id="PF13296">
    <property type="entry name" value="T6SS_Vgr"/>
    <property type="match status" value="1"/>
</dbReference>
<evidence type="ECO:0000313" key="5">
    <source>
        <dbReference type="EMBL" id="MDS0018922.1"/>
    </source>
</evidence>
<dbReference type="Gene3D" id="4.10.180.10">
    <property type="match status" value="1"/>
</dbReference>
<dbReference type="Gene3D" id="3.55.50.10">
    <property type="entry name" value="Baseplate protein-like domains"/>
    <property type="match status" value="1"/>
</dbReference>
<reference evidence="5" key="1">
    <citation type="submission" date="2023-02" db="EMBL/GenBank/DDBJ databases">
        <title>NDM-1 &amp; ACT-7 co producing ST 133 Enterobacter.</title>
        <authorList>
            <person name="Halder G."/>
            <person name="Chaudhuri B."/>
            <person name="Dutta S."/>
        </authorList>
    </citation>
    <scope>NUCLEOTIDE SEQUENCE</scope>
    <source>
        <strain evidence="5">PEER 323</strain>
    </source>
</reference>
<dbReference type="InterPro" id="IPR037026">
    <property type="entry name" value="Vgr_OB-fold_dom_sf"/>
</dbReference>
<sequence length="830" mass="91439">MSSNLPLRFSHSHHLLSVKGCDAELDVLAFEGDEALSTPFSYRTEFTSADHAISKEMMLMKAASLTLQAPVDQGYGIKIQQPVRVIQGVVTGFERLGTSKDETRYAVTLEPRLALLSRSHQNAIYQDMSVPQIVEKILRERHGMRGQDFLFSLSKEYPRREQVMQYAEDDLHFITRLLGEVGIWFRFTTDTRLNIDVVEFYDSRQGYEKGLTLPSVPPSGQHSQGVDSVWDMESRHKVVQKAVSTRDYNYRQATQDMNTRVDATGGDTTTYGEAYHWADNYLTPGSAYDRNPAAESGAFYARIRHERYLNDQTQTVAFTSCPELSPSMLLKVTGGYEVADVFAQGVVVTAMHSHAQRDADFCVRFDGIPDSTDFSFRPEPGSRPVTAGTLPARVTSTTENDTYGHIDKDGRYRVNMLFDRENWETGFESLWVRQSRPYAGDTYGLHLPLLAGTEVAIGFEDGNPDRPYIAGVLHDSAHGDHVTIRNYRRNVLRTPANNKIRLDDERGKEHIKVSTEYGGKSQLNLGHLVDSEKQQRGEGFELRTDSWGAIRAQKGIFISADGQAKAQGQVLDMEPALARLSAALVAMESLAACAQQAQALAADVGRQQKLLKQKIEQLHEEVILGSAPKGMALVSGEDMQLSASDNMTLTAGKQLDVGAQKDFTLAAGKQLSLYSREGAKLFSSQNDIDIQAQGGNITTWSTQDTHVSSGRKMVITAQDELTLICGGGYIKINGGNVEIGGPGKLLIKNTGIRKAGTGSMQGVMKSFEPSTFDEKFVIRNALTQEPLPGKAYKITMPNGSVVTGITDAQGATTLNSSDLIDDMIITLTGR</sequence>
<dbReference type="InterPro" id="IPR028244">
    <property type="entry name" value="T6SS_Rhs_Vgr_dom"/>
</dbReference>
<evidence type="ECO:0000256" key="1">
    <source>
        <dbReference type="ARBA" id="ARBA00005558"/>
    </source>
</evidence>
<organism evidence="5 6">
    <name type="scientific">Enterobacter hormaechei subsp. steigerwaltii</name>
    <dbReference type="NCBI Taxonomy" id="299766"/>
    <lineage>
        <taxon>Bacteria</taxon>
        <taxon>Pseudomonadati</taxon>
        <taxon>Pseudomonadota</taxon>
        <taxon>Gammaproteobacteria</taxon>
        <taxon>Enterobacterales</taxon>
        <taxon>Enterobacteriaceae</taxon>
        <taxon>Enterobacter</taxon>
        <taxon>Enterobacter cloacae complex</taxon>
    </lineage>
</organism>
<dbReference type="NCBIfam" id="TIGR01646">
    <property type="entry name" value="vgr_GE"/>
    <property type="match status" value="1"/>
</dbReference>
<dbReference type="Pfam" id="PF04717">
    <property type="entry name" value="Phage_base_V"/>
    <property type="match status" value="1"/>
</dbReference>
<dbReference type="InterPro" id="IPR018769">
    <property type="entry name" value="VgrG2_DUF2345"/>
</dbReference>
<feature type="domain" description="Gp5/Type VI secretion system Vgr protein OB-fold" evidence="2">
    <location>
        <begin position="407"/>
        <end position="474"/>
    </location>
</feature>
<dbReference type="SUPFAM" id="SSF69255">
    <property type="entry name" value="gp5 N-terminal domain-like"/>
    <property type="match status" value="1"/>
</dbReference>
<dbReference type="SUPFAM" id="SSF69279">
    <property type="entry name" value="Phage tail proteins"/>
    <property type="match status" value="2"/>
</dbReference>
<dbReference type="InterPro" id="IPR006531">
    <property type="entry name" value="Gp5/Vgr_OB"/>
</dbReference>